<accession>A0A5M3MVK3</accession>
<reference evidence="2" key="1">
    <citation type="journal article" date="2012" name="Science">
        <title>The Paleozoic origin of enzymatic lignin decomposition reconstructed from 31 fungal genomes.</title>
        <authorList>
            <person name="Floudas D."/>
            <person name="Binder M."/>
            <person name="Riley R."/>
            <person name="Barry K."/>
            <person name="Blanchette R.A."/>
            <person name="Henrissat B."/>
            <person name="Martinez A.T."/>
            <person name="Otillar R."/>
            <person name="Spatafora J.W."/>
            <person name="Yadav J.S."/>
            <person name="Aerts A."/>
            <person name="Benoit I."/>
            <person name="Boyd A."/>
            <person name="Carlson A."/>
            <person name="Copeland A."/>
            <person name="Coutinho P.M."/>
            <person name="de Vries R.P."/>
            <person name="Ferreira P."/>
            <person name="Findley K."/>
            <person name="Foster B."/>
            <person name="Gaskell J."/>
            <person name="Glotzer D."/>
            <person name="Gorecki P."/>
            <person name="Heitman J."/>
            <person name="Hesse C."/>
            <person name="Hori C."/>
            <person name="Igarashi K."/>
            <person name="Jurgens J.A."/>
            <person name="Kallen N."/>
            <person name="Kersten P."/>
            <person name="Kohler A."/>
            <person name="Kuees U."/>
            <person name="Kumar T.K.A."/>
            <person name="Kuo A."/>
            <person name="LaButti K."/>
            <person name="Larrondo L.F."/>
            <person name="Lindquist E."/>
            <person name="Ling A."/>
            <person name="Lombard V."/>
            <person name="Lucas S."/>
            <person name="Lundell T."/>
            <person name="Martin R."/>
            <person name="McLaughlin D.J."/>
            <person name="Morgenstern I."/>
            <person name="Morin E."/>
            <person name="Murat C."/>
            <person name="Nagy L.G."/>
            <person name="Nolan M."/>
            <person name="Ohm R.A."/>
            <person name="Patyshakuliyeva A."/>
            <person name="Rokas A."/>
            <person name="Ruiz-Duenas F.J."/>
            <person name="Sabat G."/>
            <person name="Salamov A."/>
            <person name="Samejima M."/>
            <person name="Schmutz J."/>
            <person name="Slot J.C."/>
            <person name="St John F."/>
            <person name="Stenlid J."/>
            <person name="Sun H."/>
            <person name="Sun S."/>
            <person name="Syed K."/>
            <person name="Tsang A."/>
            <person name="Wiebenga A."/>
            <person name="Young D."/>
            <person name="Pisabarro A."/>
            <person name="Eastwood D.C."/>
            <person name="Martin F."/>
            <person name="Cullen D."/>
            <person name="Grigoriev I.V."/>
            <person name="Hibbett D.S."/>
        </authorList>
    </citation>
    <scope>NUCLEOTIDE SEQUENCE [LARGE SCALE GENOMIC DNA]</scope>
    <source>
        <strain evidence="2">RWD-64-598 SS2</strain>
    </source>
</reference>
<dbReference type="EMBL" id="JH711576">
    <property type="protein sequence ID" value="EIW83192.1"/>
    <property type="molecule type" value="Genomic_DNA"/>
</dbReference>
<dbReference type="Proteomes" id="UP000053558">
    <property type="component" value="Unassembled WGS sequence"/>
</dbReference>
<gene>
    <name evidence="1" type="ORF">CONPUDRAFT_89162</name>
</gene>
<evidence type="ECO:0000313" key="2">
    <source>
        <dbReference type="Proteomes" id="UP000053558"/>
    </source>
</evidence>
<dbReference type="OrthoDB" id="2870744at2759"/>
<dbReference type="KEGG" id="cput:CONPUDRAFT_89162"/>
<dbReference type="RefSeq" id="XP_007767020.1">
    <property type="nucleotide sequence ID" value="XM_007768830.1"/>
</dbReference>
<dbReference type="SUPFAM" id="SSF52047">
    <property type="entry name" value="RNI-like"/>
    <property type="match status" value="1"/>
</dbReference>
<evidence type="ECO:0000313" key="1">
    <source>
        <dbReference type="EMBL" id="EIW83192.1"/>
    </source>
</evidence>
<comment type="caution">
    <text evidence="1">The sequence shown here is derived from an EMBL/GenBank/DDBJ whole genome shotgun (WGS) entry which is preliminary data.</text>
</comment>
<dbReference type="InterPro" id="IPR032675">
    <property type="entry name" value="LRR_dom_sf"/>
</dbReference>
<proteinExistence type="predicted"/>
<evidence type="ECO:0008006" key="3">
    <source>
        <dbReference type="Google" id="ProtNLM"/>
    </source>
</evidence>
<keyword evidence="2" id="KW-1185">Reference proteome</keyword>
<dbReference type="OMA" id="LTCARKP"/>
<dbReference type="AlphaFoldDB" id="A0A5M3MVK3"/>
<protein>
    <recommendedName>
        <fullName evidence="3">F-box domain-containing protein</fullName>
    </recommendedName>
</protein>
<organism evidence="1 2">
    <name type="scientific">Coniophora puteana (strain RWD-64-598)</name>
    <name type="common">Brown rot fungus</name>
    <dbReference type="NCBI Taxonomy" id="741705"/>
    <lineage>
        <taxon>Eukaryota</taxon>
        <taxon>Fungi</taxon>
        <taxon>Dikarya</taxon>
        <taxon>Basidiomycota</taxon>
        <taxon>Agaricomycotina</taxon>
        <taxon>Agaricomycetes</taxon>
        <taxon>Agaricomycetidae</taxon>
        <taxon>Boletales</taxon>
        <taxon>Coniophorineae</taxon>
        <taxon>Coniophoraceae</taxon>
        <taxon>Coniophora</taxon>
    </lineage>
</organism>
<sequence length="565" mass="63025">MHTTLTSPLASLPADILLEIAAYLNSTSDVFHLSISSTLLFANLYSALYAYVHLNSVTQCTSTLAMLCRRPDIARHVRKLFISLGHESSTGQIGLIDGYNVSSHLIKAARTLDALNTFVWDGDEIPPYDDVWWALRNNCPQLRTIGASYGTLLPDPHSHLYDFSGLIGFSLISKHGMYHALETMSSESRLWTMLIKRCPDLEELYIDGASFDPGTVHPLCHGRWPRLRRLGVGDIVLDWHRLRNNDTKRPFIEFLEAHPQLRSLRTSRHALNPAHMSDLDIDALPHLEEFTGSLEHLQVIAAAHPDIKHVTFNEPMIIRDLAPMVIVNVLQNLHSLNTLDISFAFHSTYESGSLVRSLVGACPNLVNFSLTCARKPSLQLENFSKAIRPLSRLRWLNLTLVRHNYEEPLLTCAINIARSNPRLSYININFIPPCVTLPLPLPTSFTHSPPETHLPPDFVESGSYTLSTDEHGLPTALACVERRATLPLLGIDVSRTGWLAQVGGRILAAPRTRRFTVDLQPKKPWRGYGSLLVERSAAGEEVRLLTVLVSLASLSVWGYVGFGMG</sequence>
<name>A0A5M3MVK3_CONPW</name>
<dbReference type="GeneID" id="19211307"/>
<dbReference type="Gene3D" id="3.80.10.10">
    <property type="entry name" value="Ribonuclease Inhibitor"/>
    <property type="match status" value="1"/>
</dbReference>